<accession>A0A0H3Y981</accession>
<name>A0A0H3Y981_HV1</name>
<reference evidence="1" key="1">
    <citation type="journal article" date="2015" name="J. Clin. Microbiol.">
        <title>Long-Range HIV Genotyping Using Viral RNA and Proviral DNA for Analysis of HIV Drug Resistance and HIV Clustering.</title>
        <authorList>
            <person name="Novitsky V."/>
            <person name="Zahralban-Steele M."/>
            <person name="McLane M.F."/>
            <person name="Moyo S."/>
            <person name="van Widenfelt E."/>
            <person name="Gaseitsiwe S."/>
            <person name="Makhema J."/>
            <person name="Essex M."/>
        </authorList>
    </citation>
    <scope>NUCLEOTIDE SEQUENCE</scope>
    <source>
        <strain evidence="1">Bcpp_00286_amp2</strain>
    </source>
</reference>
<evidence type="ECO:0000313" key="1">
    <source>
        <dbReference type="EMBL" id="AKN10853.1"/>
    </source>
</evidence>
<organismHost>
    <name type="scientific">Homo sapiens</name>
    <name type="common">Human</name>
    <dbReference type="NCBI Taxonomy" id="9606"/>
</organismHost>
<proteinExistence type="predicted"/>
<sequence length="27" mass="2993">MLNLIAKVNYKLKVRALVIALIIAIVV</sequence>
<dbReference type="EMBL" id="KR861291">
    <property type="protein sequence ID" value="AKN10853.1"/>
    <property type="molecule type" value="Genomic_DNA"/>
</dbReference>
<protein>
    <submittedName>
        <fullName evidence="1">Truncated vpu protein</fullName>
    </submittedName>
</protein>
<gene>
    <name evidence="1" type="primary">vpu</name>
</gene>
<organism evidence="1">
    <name type="scientific">Human immunodeficiency virus type 1</name>
    <name type="common">HIV-1</name>
    <dbReference type="NCBI Taxonomy" id="11676"/>
    <lineage>
        <taxon>Viruses</taxon>
        <taxon>Riboviria</taxon>
        <taxon>Pararnavirae</taxon>
        <taxon>Artverviricota</taxon>
        <taxon>Revtraviricetes</taxon>
        <taxon>Ortervirales</taxon>
        <taxon>Retroviridae</taxon>
        <taxon>Orthoretrovirinae</taxon>
        <taxon>Lentivirus</taxon>
        <taxon>Lentivirus humimdef1</taxon>
    </lineage>
</organism>